<evidence type="ECO:0000313" key="3">
    <source>
        <dbReference type="Proteomes" id="UP000309848"/>
    </source>
</evidence>
<dbReference type="RefSeq" id="WP_135984825.1">
    <property type="nucleotide sequence ID" value="NZ_JAASQM010000004.1"/>
</dbReference>
<name>A0A4S1WH72_9SPHN</name>
<gene>
    <name evidence="2" type="ORF">E5A74_11070</name>
</gene>
<dbReference type="OrthoDB" id="7586314at2"/>
<dbReference type="EMBL" id="SRXU01000004">
    <property type="protein sequence ID" value="TGX42379.1"/>
    <property type="molecule type" value="Genomic_DNA"/>
</dbReference>
<sequence>MRILVLALALLPAAALAQDQTPVRPTAIGKPGCANSVPQYAKDRKPVKARKLGQEPVADQYLTVLRLDERGCDRPVKIRENIGDDAADQR</sequence>
<evidence type="ECO:0000313" key="2">
    <source>
        <dbReference type="EMBL" id="TGX42379.1"/>
    </source>
</evidence>
<dbReference type="Proteomes" id="UP000309848">
    <property type="component" value="Unassembled WGS sequence"/>
</dbReference>
<feature type="chain" id="PRO_5020667254" description="PepSY domain-containing protein" evidence="1">
    <location>
        <begin position="18"/>
        <end position="90"/>
    </location>
</feature>
<protein>
    <recommendedName>
        <fullName evidence="4">PepSY domain-containing protein</fullName>
    </recommendedName>
</protein>
<organism evidence="2 3">
    <name type="scientific">Sphingomonas naasensis</name>
    <dbReference type="NCBI Taxonomy" id="1344951"/>
    <lineage>
        <taxon>Bacteria</taxon>
        <taxon>Pseudomonadati</taxon>
        <taxon>Pseudomonadota</taxon>
        <taxon>Alphaproteobacteria</taxon>
        <taxon>Sphingomonadales</taxon>
        <taxon>Sphingomonadaceae</taxon>
        <taxon>Sphingomonas</taxon>
    </lineage>
</organism>
<accession>A0A4S1WH72</accession>
<feature type="signal peptide" evidence="1">
    <location>
        <begin position="1"/>
        <end position="17"/>
    </location>
</feature>
<keyword evidence="1" id="KW-0732">Signal</keyword>
<evidence type="ECO:0000256" key="1">
    <source>
        <dbReference type="SAM" id="SignalP"/>
    </source>
</evidence>
<evidence type="ECO:0008006" key="4">
    <source>
        <dbReference type="Google" id="ProtNLM"/>
    </source>
</evidence>
<proteinExistence type="predicted"/>
<dbReference type="AlphaFoldDB" id="A0A4S1WH72"/>
<keyword evidence="3" id="KW-1185">Reference proteome</keyword>
<reference evidence="2 3" key="1">
    <citation type="submission" date="2019-04" db="EMBL/GenBank/DDBJ databases">
        <title>Sphingomonas psychrotolerans sp. nov., isolated from soil in the Tianshan Mountains, Xinjiang, China.</title>
        <authorList>
            <person name="Luo Y."/>
            <person name="Sheng H."/>
        </authorList>
    </citation>
    <scope>NUCLEOTIDE SEQUENCE [LARGE SCALE GENOMIC DNA]</scope>
    <source>
        <strain evidence="2 3">KIS18-15</strain>
    </source>
</reference>
<comment type="caution">
    <text evidence="2">The sequence shown here is derived from an EMBL/GenBank/DDBJ whole genome shotgun (WGS) entry which is preliminary data.</text>
</comment>